<evidence type="ECO:0000256" key="11">
    <source>
        <dbReference type="SAM" id="MobiDB-lite"/>
    </source>
</evidence>
<dbReference type="FunCoup" id="A0A5J5EF17">
    <property type="interactions" value="38"/>
</dbReference>
<comment type="subcellular location">
    <subcellularLocation>
        <location evidence="1">Endoplasmic reticulum membrane</location>
        <topology evidence="1">Single-pass type I membrane protein</topology>
    </subcellularLocation>
</comment>
<feature type="compositionally biased region" description="Basic and acidic residues" evidence="11">
    <location>
        <begin position="438"/>
        <end position="459"/>
    </location>
</feature>
<evidence type="ECO:0000256" key="3">
    <source>
        <dbReference type="ARBA" id="ARBA00022729"/>
    </source>
</evidence>
<reference evidence="14 15" key="1">
    <citation type="submission" date="2019-09" db="EMBL/GenBank/DDBJ databases">
        <title>Draft genome of the ectomycorrhizal ascomycete Sphaerosporella brunnea.</title>
        <authorList>
            <consortium name="DOE Joint Genome Institute"/>
            <person name="Benucci G.M."/>
            <person name="Marozzi G."/>
            <person name="Antonielli L."/>
            <person name="Sanchez S."/>
            <person name="Marco P."/>
            <person name="Wang X."/>
            <person name="Falini L.B."/>
            <person name="Barry K."/>
            <person name="Haridas S."/>
            <person name="Lipzen A."/>
            <person name="Labutti K."/>
            <person name="Grigoriev I.V."/>
            <person name="Murat C."/>
            <person name="Martin F."/>
            <person name="Albertini E."/>
            <person name="Donnini D."/>
            <person name="Bonito G."/>
        </authorList>
    </citation>
    <scope>NUCLEOTIDE SEQUENCE [LARGE SCALE GENOMIC DNA]</scope>
    <source>
        <strain evidence="14 15">Sb_GMNB300</strain>
    </source>
</reference>
<evidence type="ECO:0000256" key="7">
    <source>
        <dbReference type="ARBA" id="ARBA00023180"/>
    </source>
</evidence>
<feature type="signal peptide" evidence="12">
    <location>
        <begin position="1"/>
        <end position="27"/>
    </location>
</feature>
<evidence type="ECO:0000313" key="15">
    <source>
        <dbReference type="Proteomes" id="UP000326924"/>
    </source>
</evidence>
<keyword evidence="3 12" id="KW-0732">Signal</keyword>
<protein>
    <recommendedName>
        <fullName evidence="10">SUN-like protein 1</fullName>
    </recommendedName>
</protein>
<dbReference type="Proteomes" id="UP000326924">
    <property type="component" value="Unassembled WGS sequence"/>
</dbReference>
<feature type="compositionally biased region" description="Low complexity" evidence="11">
    <location>
        <begin position="122"/>
        <end position="150"/>
    </location>
</feature>
<keyword evidence="7" id="KW-0325">Glycoprotein</keyword>
<feature type="region of interest" description="Disordered" evidence="11">
    <location>
        <begin position="495"/>
        <end position="604"/>
    </location>
</feature>
<keyword evidence="2" id="KW-0812">Transmembrane</keyword>
<evidence type="ECO:0000256" key="12">
    <source>
        <dbReference type="SAM" id="SignalP"/>
    </source>
</evidence>
<feature type="chain" id="PRO_5023908352" description="SUN-like protein 1" evidence="12">
    <location>
        <begin position="28"/>
        <end position="897"/>
    </location>
</feature>
<feature type="region of interest" description="Disordered" evidence="11">
    <location>
        <begin position="868"/>
        <end position="897"/>
    </location>
</feature>
<proteinExistence type="inferred from homology"/>
<organism evidence="14 15">
    <name type="scientific">Sphaerosporella brunnea</name>
    <dbReference type="NCBI Taxonomy" id="1250544"/>
    <lineage>
        <taxon>Eukaryota</taxon>
        <taxon>Fungi</taxon>
        <taxon>Dikarya</taxon>
        <taxon>Ascomycota</taxon>
        <taxon>Pezizomycotina</taxon>
        <taxon>Pezizomycetes</taxon>
        <taxon>Pezizales</taxon>
        <taxon>Pyronemataceae</taxon>
        <taxon>Sphaerosporella</taxon>
    </lineage>
</organism>
<dbReference type="PANTHER" id="PTHR12953">
    <property type="entry name" value="MEMBRANE PROTEIN CH1 RELATED"/>
    <property type="match status" value="1"/>
</dbReference>
<feature type="region of interest" description="Disordered" evidence="11">
    <location>
        <begin position="431"/>
        <end position="459"/>
    </location>
</feature>
<keyword evidence="4" id="KW-0256">Endoplasmic reticulum</keyword>
<dbReference type="InterPro" id="IPR008979">
    <property type="entry name" value="Galactose-bd-like_sf"/>
</dbReference>
<comment type="caution">
    <text evidence="14">The sequence shown here is derived from an EMBL/GenBank/DDBJ whole genome shotgun (WGS) entry which is preliminary data.</text>
</comment>
<feature type="compositionally biased region" description="Polar residues" evidence="11">
    <location>
        <begin position="90"/>
        <end position="101"/>
    </location>
</feature>
<feature type="compositionally biased region" description="Polar residues" evidence="11">
    <location>
        <begin position="515"/>
        <end position="564"/>
    </location>
</feature>
<evidence type="ECO:0000256" key="9">
    <source>
        <dbReference type="ARBA" id="ARBA00064635"/>
    </source>
</evidence>
<keyword evidence="6" id="KW-0472">Membrane</keyword>
<evidence type="ECO:0000256" key="1">
    <source>
        <dbReference type="ARBA" id="ARBA00004115"/>
    </source>
</evidence>
<keyword evidence="5" id="KW-1133">Transmembrane helix</keyword>
<feature type="region of interest" description="Disordered" evidence="11">
    <location>
        <begin position="752"/>
        <end position="811"/>
    </location>
</feature>
<keyword evidence="15" id="KW-1185">Reference proteome</keyword>
<evidence type="ECO:0000256" key="2">
    <source>
        <dbReference type="ARBA" id="ARBA00022692"/>
    </source>
</evidence>
<feature type="region of interest" description="Disordered" evidence="11">
    <location>
        <begin position="232"/>
        <end position="251"/>
    </location>
</feature>
<dbReference type="Pfam" id="PF07738">
    <property type="entry name" value="Sad1_UNC"/>
    <property type="match status" value="1"/>
</dbReference>
<feature type="region of interest" description="Disordered" evidence="11">
    <location>
        <begin position="181"/>
        <end position="205"/>
    </location>
</feature>
<feature type="region of interest" description="Disordered" evidence="11">
    <location>
        <begin position="90"/>
        <end position="163"/>
    </location>
</feature>
<evidence type="ECO:0000313" key="14">
    <source>
        <dbReference type="EMBL" id="KAA8894232.1"/>
    </source>
</evidence>
<feature type="region of interest" description="Disordered" evidence="11">
    <location>
        <begin position="830"/>
        <end position="850"/>
    </location>
</feature>
<dbReference type="GO" id="GO:0034975">
    <property type="term" value="P:protein folding in endoplasmic reticulum"/>
    <property type="evidence" value="ECO:0007669"/>
    <property type="project" value="TreeGrafter"/>
</dbReference>
<comment type="similarity">
    <text evidence="8">Belongs to the SLP1 family.</text>
</comment>
<feature type="compositionally biased region" description="Polar residues" evidence="11">
    <location>
        <begin position="772"/>
        <end position="784"/>
    </location>
</feature>
<dbReference type="PROSITE" id="PS51469">
    <property type="entry name" value="SUN"/>
    <property type="match status" value="1"/>
</dbReference>
<dbReference type="AlphaFoldDB" id="A0A5J5EF17"/>
<feature type="compositionally biased region" description="Polar residues" evidence="11">
    <location>
        <begin position="883"/>
        <end position="897"/>
    </location>
</feature>
<dbReference type="InterPro" id="IPR012919">
    <property type="entry name" value="SUN_dom"/>
</dbReference>
<name>A0A5J5EF17_9PEZI</name>
<evidence type="ECO:0000256" key="8">
    <source>
        <dbReference type="ARBA" id="ARBA00061226"/>
    </source>
</evidence>
<dbReference type="SUPFAM" id="SSF49785">
    <property type="entry name" value="Galactose-binding domain-like"/>
    <property type="match status" value="1"/>
</dbReference>
<evidence type="ECO:0000256" key="4">
    <source>
        <dbReference type="ARBA" id="ARBA00022824"/>
    </source>
</evidence>
<dbReference type="InterPro" id="IPR045120">
    <property type="entry name" value="Suco/Slp1-like"/>
</dbReference>
<gene>
    <name evidence="14" type="ORF">FN846DRAFT_434000</name>
</gene>
<dbReference type="GO" id="GO:0005789">
    <property type="term" value="C:endoplasmic reticulum membrane"/>
    <property type="evidence" value="ECO:0007669"/>
    <property type="project" value="UniProtKB-SubCell"/>
</dbReference>
<feature type="compositionally biased region" description="Low complexity" evidence="11">
    <location>
        <begin position="102"/>
        <end position="112"/>
    </location>
</feature>
<comment type="subunit">
    <text evidence="9">Interacts with EMP65.</text>
</comment>
<sequence length="897" mass="97355">MHLARSKWPFVIAQLLLLLATASQVATTTTAPSSDSSVIAAVTSTATVTRHPLASGAVAVLNSTPTCQSVSVNYVSPGLPAQCLRTRSTSQETFAQNDSRSTATETAATAIAGESDKTRELATITTTIPSPESTPSSSVTAASSTSSPSTQLPEAIPKTPEEPPAKFLSFEEWKAQNLAKVGQNSDSFSERGVREPRRAPGAGNTVLDALGDEIEISFEFGSSGSPANTIQVSGTAAEGPRPTDMPRSKDAGKTCKERFNYASFDCAATVHKVNKEGKGANSILLENKETYMLNKCGAKDKFFIVELCDDILVDTVVLANFEFFSSVFKEIRVSVSDRYPVKANGWKELGTFMAKNTRDVQAFLVENPLIWARYMKVDILSHYGNEFYCPISLLRVHGTTMMEEFRSEAAAARGGDEDVTEDVVPEAVAEPVKSAQAAEEHEPEKTATESNPEKTADIPVDNVEKFASEIVEEVVSTSTASLPVSTSHPIEQSLNTRYRFPIGQPSCPKIEPKPTRTSVAQTTTPQIVKSVGTVPSETTFTGTPPPVESSTVASQASTPSSNASEPPELRTRSQSTKAVEPRIPESQPKPASPQPPAASPTTQESFFKSVHKRLTHLEANSTLSLQYIEEQSRLMRDTFAKMERSHVSKMEELLQVINASAFTDLKTYRDKYDQLWQSTVLALESNRMHSEREMLAISTRLSLLADEVIFQKRMYQLNTILLLVTIGVVLFSRNDRLALPLTRHLRTHSSMRLFESPPTSPPLGNPIPTLNRGRSNSSDSQHSVLGSPISPPASREGSPVIGGSTTPQKQYRAERRSWINFGPRFRVESRGRRWQRMPSPLAGAENGEPGDAVYTVDGAASNYFAAVTPPPDAKDDTDAVTYENGNGTPTRNGKGSA</sequence>
<feature type="compositionally biased region" description="Basic and acidic residues" evidence="11">
    <location>
        <begin position="188"/>
        <end position="198"/>
    </location>
</feature>
<evidence type="ECO:0000259" key="13">
    <source>
        <dbReference type="PROSITE" id="PS51469"/>
    </source>
</evidence>
<feature type="domain" description="SUN" evidence="13">
    <location>
        <begin position="226"/>
        <end position="401"/>
    </location>
</feature>
<evidence type="ECO:0000256" key="5">
    <source>
        <dbReference type="ARBA" id="ARBA00022989"/>
    </source>
</evidence>
<dbReference type="InParanoid" id="A0A5J5EF17"/>
<evidence type="ECO:0000256" key="6">
    <source>
        <dbReference type="ARBA" id="ARBA00023136"/>
    </source>
</evidence>
<dbReference type="EMBL" id="VXIS01000355">
    <property type="protein sequence ID" value="KAA8894232.1"/>
    <property type="molecule type" value="Genomic_DNA"/>
</dbReference>
<accession>A0A5J5EF17</accession>
<dbReference type="FunFam" id="2.60.120.260:FF:000099">
    <property type="entry name" value="Uncharacterized protein, isoform C"/>
    <property type="match status" value="1"/>
</dbReference>
<dbReference type="OrthoDB" id="266334at2759"/>
<dbReference type="PANTHER" id="PTHR12953:SF0">
    <property type="entry name" value="SUN DOMAIN-CONTAINING OSSIFICATION FACTOR"/>
    <property type="match status" value="1"/>
</dbReference>
<dbReference type="Gene3D" id="2.60.120.260">
    <property type="entry name" value="Galactose-binding domain-like"/>
    <property type="match status" value="1"/>
</dbReference>
<evidence type="ECO:0000256" key="10">
    <source>
        <dbReference type="ARBA" id="ARBA00075366"/>
    </source>
</evidence>